<name>A0A097EP43_9GAMM</name>
<evidence type="ECO:0000313" key="9">
    <source>
        <dbReference type="EMBL" id="AIT09332.1"/>
    </source>
</evidence>
<dbReference type="OrthoDB" id="6395826at2"/>
<gene>
    <name evidence="9" type="ORF">LO80_04680</name>
</gene>
<dbReference type="SUPFAM" id="SSF103473">
    <property type="entry name" value="MFS general substrate transporter"/>
    <property type="match status" value="1"/>
</dbReference>
<dbReference type="GO" id="GO:0012505">
    <property type="term" value="C:endomembrane system"/>
    <property type="evidence" value="ECO:0007669"/>
    <property type="project" value="UniProtKB-SubCell"/>
</dbReference>
<dbReference type="eggNOG" id="COG0738">
    <property type="taxonomic scope" value="Bacteria"/>
</dbReference>
<dbReference type="STRING" id="1547445.LO80_04680"/>
<feature type="transmembrane region" description="Helical" evidence="7">
    <location>
        <begin position="255"/>
        <end position="275"/>
    </location>
</feature>
<dbReference type="AlphaFoldDB" id="A0A097EP43"/>
<feature type="transmembrane region" description="Helical" evidence="7">
    <location>
        <begin position="162"/>
        <end position="182"/>
    </location>
</feature>
<dbReference type="PANTHER" id="PTHR23514:SF3">
    <property type="entry name" value="BYPASS OF STOP CODON PROTEIN 6"/>
    <property type="match status" value="1"/>
</dbReference>
<evidence type="ECO:0000256" key="3">
    <source>
        <dbReference type="ARBA" id="ARBA00022448"/>
    </source>
</evidence>
<keyword evidence="5 7" id="KW-1133">Transmembrane helix</keyword>
<feature type="transmembrane region" description="Helical" evidence="7">
    <location>
        <begin position="312"/>
        <end position="334"/>
    </location>
</feature>
<evidence type="ECO:0000256" key="2">
    <source>
        <dbReference type="ARBA" id="ARBA00008335"/>
    </source>
</evidence>
<feature type="transmembrane region" description="Helical" evidence="7">
    <location>
        <begin position="75"/>
        <end position="93"/>
    </location>
</feature>
<feature type="transmembrane region" description="Helical" evidence="7">
    <location>
        <begin position="346"/>
        <end position="368"/>
    </location>
</feature>
<comment type="subcellular location">
    <subcellularLocation>
        <location evidence="1">Endomembrane system</location>
        <topology evidence="1">Multi-pass membrane protein</topology>
    </subcellularLocation>
</comment>
<proteinExistence type="inferred from homology"/>
<evidence type="ECO:0000256" key="6">
    <source>
        <dbReference type="ARBA" id="ARBA00023136"/>
    </source>
</evidence>
<reference evidence="9 10" key="1">
    <citation type="submission" date="2014-10" db="EMBL/GenBank/DDBJ databases">
        <title>Whole genome sequence of Francisella endociliophora strain FSC1006, isolated from a laboratory culture of the marine ciliate Euplotes raikovi.</title>
        <authorList>
            <person name="Granberg M."/>
            <person name="Backman S."/>
            <person name="Lundmark E."/>
            <person name="Nilsson E."/>
            <person name="Karlsson E."/>
            <person name="Thelaus J."/>
            <person name="Ohrman C."/>
            <person name="Larkeryd A."/>
            <person name="Stenberg P."/>
        </authorList>
    </citation>
    <scope>NUCLEOTIDE SEQUENCE [LARGE SCALE GENOMIC DNA]</scope>
    <source>
        <strain evidence="9 10">FSC1006</strain>
    </source>
</reference>
<feature type="transmembrane region" description="Helical" evidence="7">
    <location>
        <begin position="12"/>
        <end position="31"/>
    </location>
</feature>
<dbReference type="GO" id="GO:0016020">
    <property type="term" value="C:membrane"/>
    <property type="evidence" value="ECO:0007669"/>
    <property type="project" value="TreeGrafter"/>
</dbReference>
<keyword evidence="10" id="KW-1185">Reference proteome</keyword>
<sequence>MTSLRTKLIKFTIVYTFFSLAMFTSVLSTFILQATHYYHVSNASAGTLESYQNITQVLLSFIAFSILLKGGYRNTMLVILVLMTLTCISMPFLDYYWILKLYLVFLGFALVFLKIGVYSSIGLVTNSQEQHASFVSVVETSWMIASMIGMWVLSFFLHHINWLYAFWIFAGFGIVNIALWLLSPLNESALEKEKNKKISEQFKEIGQFCKSKYILMFIAMAFIAGLVEQGIFAWLPSFYRDVVDLPGSYSVQLASAFVLCMALGRIITIALLKVLRWDRILFLNYIFGVVFLLFCLGLIQQQTHVISSWSEVHIEAFLLPLIGIFIAPTSPLLNSTILSSYDKAQHSLVMTIITISGALTGSIAARLLGELFDVLPGITAFKISTIIPLVIVAIAILPYAKVINKKNAKTH</sequence>
<evidence type="ECO:0000259" key="8">
    <source>
        <dbReference type="PROSITE" id="PS50850"/>
    </source>
</evidence>
<keyword evidence="4 7" id="KW-0812">Transmembrane</keyword>
<dbReference type="KEGG" id="frf:LO80_04680"/>
<dbReference type="Gene3D" id="1.20.1250.20">
    <property type="entry name" value="MFS general substrate transporter like domains"/>
    <property type="match status" value="1"/>
</dbReference>
<feature type="transmembrane region" description="Helical" evidence="7">
    <location>
        <begin position="213"/>
        <end position="235"/>
    </location>
</feature>
<dbReference type="InterPro" id="IPR011701">
    <property type="entry name" value="MFS"/>
</dbReference>
<dbReference type="EMBL" id="CP009574">
    <property type="protein sequence ID" value="AIT09332.1"/>
    <property type="molecule type" value="Genomic_DNA"/>
</dbReference>
<dbReference type="RefSeq" id="WP_040009010.1">
    <property type="nucleotide sequence ID" value="NZ_CP009574.1"/>
</dbReference>
<evidence type="ECO:0000256" key="1">
    <source>
        <dbReference type="ARBA" id="ARBA00004127"/>
    </source>
</evidence>
<dbReference type="PANTHER" id="PTHR23514">
    <property type="entry name" value="BYPASS OF STOP CODON PROTEIN 6"/>
    <property type="match status" value="1"/>
</dbReference>
<feature type="transmembrane region" description="Helical" evidence="7">
    <location>
        <begin position="282"/>
        <end position="300"/>
    </location>
</feature>
<dbReference type="Proteomes" id="UP000029672">
    <property type="component" value="Chromosome"/>
</dbReference>
<evidence type="ECO:0000256" key="7">
    <source>
        <dbReference type="SAM" id="Phobius"/>
    </source>
</evidence>
<evidence type="ECO:0000313" key="10">
    <source>
        <dbReference type="Proteomes" id="UP000029672"/>
    </source>
</evidence>
<dbReference type="GO" id="GO:0022857">
    <property type="term" value="F:transmembrane transporter activity"/>
    <property type="evidence" value="ECO:0007669"/>
    <property type="project" value="InterPro"/>
</dbReference>
<evidence type="ECO:0000256" key="4">
    <source>
        <dbReference type="ARBA" id="ARBA00022692"/>
    </source>
</evidence>
<dbReference type="InterPro" id="IPR036259">
    <property type="entry name" value="MFS_trans_sf"/>
</dbReference>
<feature type="transmembrane region" description="Helical" evidence="7">
    <location>
        <begin position="380"/>
        <end position="400"/>
    </location>
</feature>
<protein>
    <recommendedName>
        <fullName evidence="8">Major facilitator superfamily (MFS) profile domain-containing protein</fullName>
    </recommendedName>
</protein>
<feature type="transmembrane region" description="Helical" evidence="7">
    <location>
        <begin position="51"/>
        <end position="68"/>
    </location>
</feature>
<feature type="transmembrane region" description="Helical" evidence="7">
    <location>
        <begin position="133"/>
        <end position="156"/>
    </location>
</feature>
<dbReference type="HOGENOM" id="CLU_053847_2_0_6"/>
<keyword evidence="3" id="KW-0813">Transport</keyword>
<dbReference type="Pfam" id="PF07690">
    <property type="entry name" value="MFS_1"/>
    <property type="match status" value="1"/>
</dbReference>
<dbReference type="PROSITE" id="PS50850">
    <property type="entry name" value="MFS"/>
    <property type="match status" value="1"/>
</dbReference>
<accession>A0A097EP43</accession>
<feature type="domain" description="Major facilitator superfamily (MFS) profile" evidence="8">
    <location>
        <begin position="9"/>
        <end position="403"/>
    </location>
</feature>
<evidence type="ECO:0000256" key="5">
    <source>
        <dbReference type="ARBA" id="ARBA00022989"/>
    </source>
</evidence>
<feature type="transmembrane region" description="Helical" evidence="7">
    <location>
        <begin position="99"/>
        <end position="121"/>
    </location>
</feature>
<dbReference type="InterPro" id="IPR051788">
    <property type="entry name" value="MFS_Transporter"/>
</dbReference>
<comment type="similarity">
    <text evidence="2">Belongs to the major facilitator superfamily.</text>
</comment>
<dbReference type="InterPro" id="IPR020846">
    <property type="entry name" value="MFS_dom"/>
</dbReference>
<keyword evidence="6 7" id="KW-0472">Membrane</keyword>
<organism evidence="9 10">
    <name type="scientific">Candidatus Francisella endociliophora</name>
    <dbReference type="NCBI Taxonomy" id="653937"/>
    <lineage>
        <taxon>Bacteria</taxon>
        <taxon>Pseudomonadati</taxon>
        <taxon>Pseudomonadota</taxon>
        <taxon>Gammaproteobacteria</taxon>
        <taxon>Thiotrichales</taxon>
        <taxon>Francisellaceae</taxon>
        <taxon>Francisella</taxon>
    </lineage>
</organism>